<name>A0ABY1S6E0_CALBS</name>
<dbReference type="InterPro" id="IPR051699">
    <property type="entry name" value="Rpn/YhgA-like_nuclease"/>
</dbReference>
<gene>
    <name evidence="3" type="ORF">SAMN05216240_0753</name>
</gene>
<dbReference type="PANTHER" id="PTHR34611">
    <property type="match status" value="1"/>
</dbReference>
<dbReference type="InterPro" id="IPR006842">
    <property type="entry name" value="Transposase_31"/>
</dbReference>
<reference evidence="3 4" key="1">
    <citation type="submission" date="2017-05" db="EMBL/GenBank/DDBJ databases">
        <authorList>
            <person name="Varghese N."/>
            <person name="Submissions S."/>
        </authorList>
    </citation>
    <scope>NUCLEOTIDE SEQUENCE [LARGE SCALE GENOMIC DNA]</scope>
    <source>
        <strain evidence="3 4">MACB1020</strain>
    </source>
</reference>
<evidence type="ECO:0000259" key="2">
    <source>
        <dbReference type="Pfam" id="PF04754"/>
    </source>
</evidence>
<proteinExistence type="predicted"/>
<dbReference type="Proteomes" id="UP000196803">
    <property type="component" value="Unassembled WGS sequence"/>
</dbReference>
<dbReference type="RefSeq" id="WP_015908621.1">
    <property type="nucleotide sequence ID" value="NZ_FUZJ01000001.1"/>
</dbReference>
<accession>A0ABY1S6E0</accession>
<sequence length="254" mass="30470">MKGKNVLSENLPPKEHDSTFKFLFEEKKDILLLIKDILKYKWAEMIDEDSIKLVKTNYVTQDFMQIEADVIAKARLREREVYFYILIENQSTVKRDMQLRILKYMISLWAQEIRKGVEVLPAIIPIVVYNGIDERWNISTNLMEAFDIFRDDIFKYRVVDIIELDMKKFLEKQEDVLGPIVFYLEQVREDKDELVKRLYEIEANLKSLSRRNIDRFFNWAHYIIRPRLAEDLKAGYDKIVARIKEGVNDKIKMY</sequence>
<dbReference type="EMBL" id="FXXC01000001">
    <property type="protein sequence ID" value="SMR91981.1"/>
    <property type="molecule type" value="Genomic_DNA"/>
</dbReference>
<dbReference type="PANTHER" id="PTHR34611:SF2">
    <property type="entry name" value="INACTIVE RECOMBINATION-PROMOTING NUCLEASE-LIKE PROTEIN RPNE-RELATED"/>
    <property type="match status" value="1"/>
</dbReference>
<dbReference type="Pfam" id="PF04754">
    <property type="entry name" value="Transposase_31"/>
    <property type="match status" value="1"/>
</dbReference>
<keyword evidence="1" id="KW-0175">Coiled coil</keyword>
<dbReference type="GeneID" id="31773646"/>
<feature type="coiled-coil region" evidence="1">
    <location>
        <begin position="184"/>
        <end position="211"/>
    </location>
</feature>
<evidence type="ECO:0000313" key="4">
    <source>
        <dbReference type="Proteomes" id="UP000196803"/>
    </source>
</evidence>
<evidence type="ECO:0000313" key="3">
    <source>
        <dbReference type="EMBL" id="SMR91981.1"/>
    </source>
</evidence>
<protein>
    <submittedName>
        <fullName evidence="3">Transposase, YhgA-like</fullName>
    </submittedName>
</protein>
<comment type="caution">
    <text evidence="3">The sequence shown here is derived from an EMBL/GenBank/DDBJ whole genome shotgun (WGS) entry which is preliminary data.</text>
</comment>
<feature type="domain" description="Transposase (putative) YhgA-like" evidence="2">
    <location>
        <begin position="15"/>
        <end position="200"/>
    </location>
</feature>
<keyword evidence="4" id="KW-1185">Reference proteome</keyword>
<organism evidence="3 4">
    <name type="scientific">Caldicellulosiruptor bescii</name>
    <name type="common">Anaerocellum thermophilum</name>
    <dbReference type="NCBI Taxonomy" id="31899"/>
    <lineage>
        <taxon>Bacteria</taxon>
        <taxon>Bacillati</taxon>
        <taxon>Bacillota</taxon>
        <taxon>Bacillota incertae sedis</taxon>
        <taxon>Caldicellulosiruptorales</taxon>
        <taxon>Caldicellulosiruptoraceae</taxon>
        <taxon>Caldicellulosiruptor</taxon>
    </lineage>
</organism>
<evidence type="ECO:0000256" key="1">
    <source>
        <dbReference type="SAM" id="Coils"/>
    </source>
</evidence>